<reference evidence="5" key="1">
    <citation type="submission" date="2022-11" db="UniProtKB">
        <authorList>
            <consortium name="WormBaseParasite"/>
        </authorList>
    </citation>
    <scope>IDENTIFICATION</scope>
</reference>
<dbReference type="PROSITE" id="PS50021">
    <property type="entry name" value="CH"/>
    <property type="match status" value="1"/>
</dbReference>
<dbReference type="PROSITE" id="PS51122">
    <property type="entry name" value="CALPONIN_2"/>
    <property type="match status" value="1"/>
</dbReference>
<dbReference type="InterPro" id="IPR050606">
    <property type="entry name" value="Calponin-like"/>
</dbReference>
<dbReference type="InterPro" id="IPR003096">
    <property type="entry name" value="SM22_calponin"/>
</dbReference>
<evidence type="ECO:0000259" key="3">
    <source>
        <dbReference type="PROSITE" id="PS50021"/>
    </source>
</evidence>
<dbReference type="PANTHER" id="PTHR47385:SF19">
    <property type="entry name" value="TRANSGELIN"/>
    <property type="match status" value="1"/>
</dbReference>
<evidence type="ECO:0000313" key="4">
    <source>
        <dbReference type="Proteomes" id="UP000887574"/>
    </source>
</evidence>
<dbReference type="InterPro" id="IPR036872">
    <property type="entry name" value="CH_dom_sf"/>
</dbReference>
<proteinExistence type="inferred from homology"/>
<dbReference type="PROSITE" id="PS01052">
    <property type="entry name" value="CALPONIN_1"/>
    <property type="match status" value="1"/>
</dbReference>
<dbReference type="PANTHER" id="PTHR47385">
    <property type="entry name" value="CALPONIN"/>
    <property type="match status" value="1"/>
</dbReference>
<dbReference type="Gene3D" id="1.10.418.10">
    <property type="entry name" value="Calponin-like domain"/>
    <property type="match status" value="1"/>
</dbReference>
<dbReference type="AlphaFoldDB" id="A0A915CXR3"/>
<keyword evidence="4" id="KW-1185">Reference proteome</keyword>
<dbReference type="SUPFAM" id="SSF47576">
    <property type="entry name" value="Calponin-homology domain, CH-domain"/>
    <property type="match status" value="1"/>
</dbReference>
<comment type="similarity">
    <text evidence="1 2">Belongs to the calponin family.</text>
</comment>
<dbReference type="GO" id="GO:0015629">
    <property type="term" value="C:actin cytoskeleton"/>
    <property type="evidence" value="ECO:0007669"/>
    <property type="project" value="TreeGrafter"/>
</dbReference>
<dbReference type="PRINTS" id="PR00888">
    <property type="entry name" value="SM22CALPONIN"/>
</dbReference>
<evidence type="ECO:0000256" key="1">
    <source>
        <dbReference type="ARBA" id="ARBA00009631"/>
    </source>
</evidence>
<protein>
    <recommendedName>
        <fullName evidence="2">Transgelin</fullName>
    </recommendedName>
</protein>
<dbReference type="InterPro" id="IPR001715">
    <property type="entry name" value="CH_dom"/>
</dbReference>
<dbReference type="Proteomes" id="UP000887574">
    <property type="component" value="Unplaced"/>
</dbReference>
<evidence type="ECO:0000313" key="5">
    <source>
        <dbReference type="WBParaSite" id="jg13703"/>
    </source>
</evidence>
<dbReference type="WBParaSite" id="jg13703">
    <property type="protein sequence ID" value="jg13703"/>
    <property type="gene ID" value="jg13703"/>
</dbReference>
<accession>A0A915CXR3</accession>
<name>A0A915CXR3_9BILA</name>
<dbReference type="SMART" id="SM00033">
    <property type="entry name" value="CH"/>
    <property type="match status" value="1"/>
</dbReference>
<dbReference type="Pfam" id="PF00307">
    <property type="entry name" value="CH"/>
    <property type="match status" value="1"/>
</dbReference>
<dbReference type="GO" id="GO:0007015">
    <property type="term" value="P:actin filament organization"/>
    <property type="evidence" value="ECO:0007669"/>
    <property type="project" value="TreeGrafter"/>
</dbReference>
<dbReference type="Pfam" id="PF00402">
    <property type="entry name" value="Calponin"/>
    <property type="match status" value="1"/>
</dbReference>
<sequence length="223" mass="24738">MANHGPSYGLSRELEKKNQARFSLQEAQEVLQWIESVNGIAFDKEPSEFENAQEIADALKDGVALCILINQLIPSTTTGYSSTAVRYHKSPKMPFHKMENISNFLDACKAYGVPEISCFQTVDLYENKQCYKVIECLRSLAAVAQSKQAPVSYPNWVVKMAHNQPRWFPKETIRQGAAIIPLQYGTNKCASQKGMTPYGLARQITSDPVLSDVTAASTTGVEL</sequence>
<dbReference type="InterPro" id="IPR000557">
    <property type="entry name" value="Calponin_repeat"/>
</dbReference>
<dbReference type="GO" id="GO:0051015">
    <property type="term" value="F:actin filament binding"/>
    <property type="evidence" value="ECO:0007669"/>
    <property type="project" value="TreeGrafter"/>
</dbReference>
<organism evidence="4 5">
    <name type="scientific">Ditylenchus dipsaci</name>
    <dbReference type="NCBI Taxonomy" id="166011"/>
    <lineage>
        <taxon>Eukaryota</taxon>
        <taxon>Metazoa</taxon>
        <taxon>Ecdysozoa</taxon>
        <taxon>Nematoda</taxon>
        <taxon>Chromadorea</taxon>
        <taxon>Rhabditida</taxon>
        <taxon>Tylenchina</taxon>
        <taxon>Tylenchomorpha</taxon>
        <taxon>Sphaerularioidea</taxon>
        <taxon>Anguinidae</taxon>
        <taxon>Anguininae</taxon>
        <taxon>Ditylenchus</taxon>
    </lineage>
</organism>
<evidence type="ECO:0000256" key="2">
    <source>
        <dbReference type="RuleBase" id="RU361224"/>
    </source>
</evidence>
<feature type="domain" description="Calponin-homology (CH)" evidence="3">
    <location>
        <begin position="24"/>
        <end position="145"/>
    </location>
</feature>